<gene>
    <name evidence="9" type="ORF">Bca52824_069195</name>
</gene>
<comment type="caution">
    <text evidence="9">The sequence shown here is derived from an EMBL/GenBank/DDBJ whole genome shotgun (WGS) entry which is preliminary data.</text>
</comment>
<evidence type="ECO:0000256" key="7">
    <source>
        <dbReference type="SAM" id="MobiDB-lite"/>
    </source>
</evidence>
<dbReference type="Pfam" id="PF00806">
    <property type="entry name" value="PUF"/>
    <property type="match status" value="7"/>
</dbReference>
<dbReference type="GO" id="GO:0003729">
    <property type="term" value="F:mRNA binding"/>
    <property type="evidence" value="ECO:0007669"/>
    <property type="project" value="TreeGrafter"/>
</dbReference>
<dbReference type="PANTHER" id="PTHR12537">
    <property type="entry name" value="RNA BINDING PROTEIN PUMILIO-RELATED"/>
    <property type="match status" value="1"/>
</dbReference>
<dbReference type="Gene3D" id="1.25.10.10">
    <property type="entry name" value="Leucine-rich Repeat Variant"/>
    <property type="match status" value="1"/>
</dbReference>
<keyword evidence="3" id="KW-0677">Repeat</keyword>
<evidence type="ECO:0000256" key="5">
    <source>
        <dbReference type="ARBA" id="ARBA00022884"/>
    </source>
</evidence>
<dbReference type="SMART" id="SM00025">
    <property type="entry name" value="Pumilio"/>
    <property type="match status" value="8"/>
</dbReference>
<feature type="domain" description="PUM-HD" evidence="8">
    <location>
        <begin position="136"/>
        <end position="473"/>
    </location>
</feature>
<dbReference type="InterPro" id="IPR033133">
    <property type="entry name" value="PUM-HD"/>
</dbReference>
<comment type="subcellular location">
    <subcellularLocation>
        <location evidence="1">Cytoplasm</location>
    </subcellularLocation>
</comment>
<feature type="repeat" description="Pumilio" evidence="6">
    <location>
        <begin position="379"/>
        <end position="414"/>
    </location>
</feature>
<dbReference type="EMBL" id="JAAMPC010000014">
    <property type="protein sequence ID" value="KAG2262116.1"/>
    <property type="molecule type" value="Genomic_DNA"/>
</dbReference>
<dbReference type="PROSITE" id="PS50302">
    <property type="entry name" value="PUM"/>
    <property type="match status" value="3"/>
</dbReference>
<dbReference type="GO" id="GO:0006417">
    <property type="term" value="P:regulation of translation"/>
    <property type="evidence" value="ECO:0007669"/>
    <property type="project" value="UniProtKB-KW"/>
</dbReference>
<accession>A0A8X7U3W3</accession>
<evidence type="ECO:0000256" key="4">
    <source>
        <dbReference type="ARBA" id="ARBA00022845"/>
    </source>
</evidence>
<dbReference type="OrthoDB" id="668540at2759"/>
<keyword evidence="5" id="KW-0694">RNA-binding</keyword>
<name>A0A8X7U3W3_BRACI</name>
<reference evidence="9 10" key="1">
    <citation type="submission" date="2020-02" db="EMBL/GenBank/DDBJ databases">
        <authorList>
            <person name="Ma Q."/>
            <person name="Huang Y."/>
            <person name="Song X."/>
            <person name="Pei D."/>
        </authorList>
    </citation>
    <scope>NUCLEOTIDE SEQUENCE [LARGE SCALE GENOMIC DNA]</scope>
    <source>
        <strain evidence="9">Sxm20200214</strain>
        <tissue evidence="9">Leaf</tissue>
    </source>
</reference>
<proteinExistence type="predicted"/>
<evidence type="ECO:0000259" key="8">
    <source>
        <dbReference type="PROSITE" id="PS50303"/>
    </source>
</evidence>
<feature type="region of interest" description="Disordered" evidence="7">
    <location>
        <begin position="1"/>
        <end position="23"/>
    </location>
</feature>
<evidence type="ECO:0000256" key="6">
    <source>
        <dbReference type="PROSITE-ProRule" id="PRU00317"/>
    </source>
</evidence>
<dbReference type="Proteomes" id="UP000886595">
    <property type="component" value="Unassembled WGS sequence"/>
</dbReference>
<evidence type="ECO:0000256" key="2">
    <source>
        <dbReference type="ARBA" id="ARBA00022490"/>
    </source>
</evidence>
<feature type="compositionally biased region" description="Polar residues" evidence="7">
    <location>
        <begin position="1"/>
        <end position="12"/>
    </location>
</feature>
<evidence type="ECO:0000313" key="9">
    <source>
        <dbReference type="EMBL" id="KAG2262116.1"/>
    </source>
</evidence>
<dbReference type="SUPFAM" id="SSF48371">
    <property type="entry name" value="ARM repeat"/>
    <property type="match status" value="1"/>
</dbReference>
<dbReference type="InterPro" id="IPR016024">
    <property type="entry name" value="ARM-type_fold"/>
</dbReference>
<keyword evidence="10" id="KW-1185">Reference proteome</keyword>
<keyword evidence="2" id="KW-0963">Cytoplasm</keyword>
<evidence type="ECO:0000256" key="1">
    <source>
        <dbReference type="ARBA" id="ARBA00004496"/>
    </source>
</evidence>
<dbReference type="AlphaFoldDB" id="A0A8X7U3W3"/>
<dbReference type="PROSITE" id="PS50303">
    <property type="entry name" value="PUM_HD"/>
    <property type="match status" value="1"/>
</dbReference>
<dbReference type="GO" id="GO:0005737">
    <property type="term" value="C:cytoplasm"/>
    <property type="evidence" value="ECO:0007669"/>
    <property type="project" value="UniProtKB-SubCell"/>
</dbReference>
<dbReference type="PANTHER" id="PTHR12537:SF156">
    <property type="entry name" value="SERINE_ARGININE-RICH RIBONUCLEOPROTEIN"/>
    <property type="match status" value="1"/>
</dbReference>
<evidence type="ECO:0000256" key="3">
    <source>
        <dbReference type="ARBA" id="ARBA00022737"/>
    </source>
</evidence>
<dbReference type="InterPro" id="IPR001313">
    <property type="entry name" value="Pumilio_RNA-bd_rpt"/>
</dbReference>
<evidence type="ECO:0000313" key="10">
    <source>
        <dbReference type="Proteomes" id="UP000886595"/>
    </source>
</evidence>
<protein>
    <recommendedName>
        <fullName evidence="8">PUM-HD domain-containing protein</fullName>
    </recommendedName>
</protein>
<keyword evidence="4" id="KW-0810">Translation regulation</keyword>
<organism evidence="9 10">
    <name type="scientific">Brassica carinata</name>
    <name type="common">Ethiopian mustard</name>
    <name type="synonym">Abyssinian cabbage</name>
    <dbReference type="NCBI Taxonomy" id="52824"/>
    <lineage>
        <taxon>Eukaryota</taxon>
        <taxon>Viridiplantae</taxon>
        <taxon>Streptophyta</taxon>
        <taxon>Embryophyta</taxon>
        <taxon>Tracheophyta</taxon>
        <taxon>Spermatophyta</taxon>
        <taxon>Magnoliopsida</taxon>
        <taxon>eudicotyledons</taxon>
        <taxon>Gunneridae</taxon>
        <taxon>Pentapetalae</taxon>
        <taxon>rosids</taxon>
        <taxon>malvids</taxon>
        <taxon>Brassicales</taxon>
        <taxon>Brassicaceae</taxon>
        <taxon>Brassiceae</taxon>
        <taxon>Brassica</taxon>
    </lineage>
</organism>
<feature type="repeat" description="Pumilio" evidence="6">
    <location>
        <begin position="343"/>
        <end position="378"/>
    </location>
</feature>
<feature type="repeat" description="Pumilio" evidence="6">
    <location>
        <begin position="306"/>
        <end position="342"/>
    </location>
</feature>
<dbReference type="InterPro" id="IPR011989">
    <property type="entry name" value="ARM-like"/>
</dbReference>
<sequence>MESSGVNSNSERVGSATPEENPAAMYRRVASQLQLSQFQPDTLDEQLFRFPTGADVQTLDSSFAMLSLRQQNPSSLDNLRTNRSSLQQNQGINGGGGGGWSLPPLDLQQMENHYFQRTSSTAMNDYFNGGGSYGRQSSATRTNGFGSWRSNEGFLNPSSLMGPIALLAKDPESTLVLQNKIDEGSKETIDVIFNGVISSIYELMEHPVASQVLQTLMLKCSSQQISRIIDVITLNQLGFVKMCIDPIGARSIQSLLRCLHSEEQILRVVGAVSMGILSFARSNGAKHVIMQCFNQFPPSLNRNLIEVLAQNCLELAVDQHGCCMLQQCLGSGCEVLKKRLIREIIANALRLCVNNFGNYVVQYVVELNDPNVTILLVRQLFGNYARLSRNKYGSHVVQKLLRIQYIDRNMIVYDLLKDIDTLLVDPFGNYVIQTAWLVCEDELRLHLLRHIERNKPLMRCNKFGKKVLDKLNR</sequence>